<organism evidence="2 3">
    <name type="scientific">Pycnoporus cinnabarinus</name>
    <name type="common">Cinnabar-red polypore</name>
    <name type="synonym">Trametes cinnabarina</name>
    <dbReference type="NCBI Taxonomy" id="5643"/>
    <lineage>
        <taxon>Eukaryota</taxon>
        <taxon>Fungi</taxon>
        <taxon>Dikarya</taxon>
        <taxon>Basidiomycota</taxon>
        <taxon>Agaricomycotina</taxon>
        <taxon>Agaricomycetes</taxon>
        <taxon>Polyporales</taxon>
        <taxon>Polyporaceae</taxon>
        <taxon>Trametes</taxon>
    </lineage>
</organism>
<comment type="caution">
    <text evidence="2">The sequence shown here is derived from an EMBL/GenBank/DDBJ whole genome shotgun (WGS) entry which is preliminary data.</text>
</comment>
<feature type="domain" description="Hemerythrin-like" evidence="1">
    <location>
        <begin position="8"/>
        <end position="98"/>
    </location>
</feature>
<accession>A0A060SJV3</accession>
<dbReference type="PANTHER" id="PTHR38048:SF1">
    <property type="entry name" value="HEMERYTHRIN-LIKE DOMAIN-CONTAINING PROTEIN"/>
    <property type="match status" value="1"/>
</dbReference>
<evidence type="ECO:0000313" key="3">
    <source>
        <dbReference type="Proteomes" id="UP000029665"/>
    </source>
</evidence>
<dbReference type="InterPro" id="IPR053206">
    <property type="entry name" value="Dimeric_xanthone_biosynth"/>
</dbReference>
<dbReference type="InterPro" id="IPR012312">
    <property type="entry name" value="Hemerythrin-like"/>
</dbReference>
<dbReference type="Pfam" id="PF01814">
    <property type="entry name" value="Hemerythrin"/>
    <property type="match status" value="1"/>
</dbReference>
<sequence>MSLPMYLRLASQLAKGLTTHHTIEERYLFPMLAKRMDCFKDDEVHLKSHEAIHHGLDALNALIRKWSQDPTTYKPEEMRACLDSWREVLFNHLDQEVKDLSAENMKKHWTLEEFNRIPI</sequence>
<dbReference type="OrthoDB" id="10044044at2759"/>
<dbReference type="STRING" id="5643.A0A060SJV3"/>
<protein>
    <recommendedName>
        <fullName evidence="1">Hemerythrin-like domain-containing protein</fullName>
    </recommendedName>
</protein>
<evidence type="ECO:0000259" key="1">
    <source>
        <dbReference type="Pfam" id="PF01814"/>
    </source>
</evidence>
<dbReference type="Proteomes" id="UP000029665">
    <property type="component" value="Unassembled WGS sequence"/>
</dbReference>
<dbReference type="HOGENOM" id="CLU_074846_2_1_1"/>
<dbReference type="OMA" id="AEHMDYF"/>
<dbReference type="AlphaFoldDB" id="A0A060SJV3"/>
<proteinExistence type="predicted"/>
<reference evidence="2" key="1">
    <citation type="submission" date="2014-01" db="EMBL/GenBank/DDBJ databases">
        <title>The genome of the white-rot fungus Pycnoporus cinnabarinus: a basidiomycete model with a versatile arsenal for lignocellulosic biomass breakdown.</title>
        <authorList>
            <person name="Levasseur A."/>
            <person name="Lomascolo A."/>
            <person name="Ruiz-Duenas F.J."/>
            <person name="Uzan E."/>
            <person name="Piumi F."/>
            <person name="Kues U."/>
            <person name="Ram A.F.J."/>
            <person name="Murat C."/>
            <person name="Haon M."/>
            <person name="Benoit I."/>
            <person name="Arfi Y."/>
            <person name="Chevret D."/>
            <person name="Drula E."/>
            <person name="Kwon M.J."/>
            <person name="Gouret P."/>
            <person name="Lesage-Meessen L."/>
            <person name="Lombard V."/>
            <person name="Mariette J."/>
            <person name="Noirot C."/>
            <person name="Park J."/>
            <person name="Patyshakuliyeva A."/>
            <person name="Wieneger R.A.B."/>
            <person name="Wosten H.A.B."/>
            <person name="Martin F."/>
            <person name="Coutinho P.M."/>
            <person name="de Vries R."/>
            <person name="Martinez A.T."/>
            <person name="Klopp C."/>
            <person name="Pontarotti P."/>
            <person name="Henrissat B."/>
            <person name="Record E."/>
        </authorList>
    </citation>
    <scope>NUCLEOTIDE SEQUENCE [LARGE SCALE GENOMIC DNA]</scope>
    <source>
        <strain evidence="2">BRFM137</strain>
    </source>
</reference>
<dbReference type="Gene3D" id="1.20.120.520">
    <property type="entry name" value="nmb1532 protein domain like"/>
    <property type="match status" value="1"/>
</dbReference>
<name>A0A060SJV3_PYCCI</name>
<dbReference type="PANTHER" id="PTHR38048">
    <property type="entry name" value="EXPRESSED PROTEIN"/>
    <property type="match status" value="1"/>
</dbReference>
<dbReference type="EMBL" id="CCBP010000174">
    <property type="protein sequence ID" value="CDO74461.1"/>
    <property type="molecule type" value="Genomic_DNA"/>
</dbReference>
<evidence type="ECO:0000313" key="2">
    <source>
        <dbReference type="EMBL" id="CDO74461.1"/>
    </source>
</evidence>
<gene>
    <name evidence="2" type="ORF">BN946_scf184979.g16</name>
</gene>
<keyword evidence="3" id="KW-1185">Reference proteome</keyword>